<protein>
    <submittedName>
        <fullName evidence="2">Uncharacterized protein</fullName>
    </submittedName>
</protein>
<sequence>PVNSLQFVNFAETLGVLPVHGFSELWRQHIVTVVHFLKSFAILTTNRNGTQWIHGQQFCRKGSQGCAVPFRQFCFFFLQRRPYKGL</sequence>
<organism evidence="1 2">
    <name type="scientific">Parascaris univalens</name>
    <name type="common">Nematode worm</name>
    <dbReference type="NCBI Taxonomy" id="6257"/>
    <lineage>
        <taxon>Eukaryota</taxon>
        <taxon>Metazoa</taxon>
        <taxon>Ecdysozoa</taxon>
        <taxon>Nematoda</taxon>
        <taxon>Chromadorea</taxon>
        <taxon>Rhabditida</taxon>
        <taxon>Spirurina</taxon>
        <taxon>Ascaridomorpha</taxon>
        <taxon>Ascaridoidea</taxon>
        <taxon>Ascarididae</taxon>
        <taxon>Parascaris</taxon>
    </lineage>
</organism>
<reference evidence="2" key="1">
    <citation type="submission" date="2022-11" db="UniProtKB">
        <authorList>
            <consortium name="WormBaseParasite"/>
        </authorList>
    </citation>
    <scope>IDENTIFICATION</scope>
</reference>
<dbReference type="AlphaFoldDB" id="A0A915AJU6"/>
<dbReference type="WBParaSite" id="PgR009X_g136_t02">
    <property type="protein sequence ID" value="PgR009X_g136_t02"/>
    <property type="gene ID" value="PgR009X_g136"/>
</dbReference>
<name>A0A915AJU6_PARUN</name>
<evidence type="ECO:0000313" key="2">
    <source>
        <dbReference type="WBParaSite" id="PgR009X_g136_t02"/>
    </source>
</evidence>
<proteinExistence type="predicted"/>
<accession>A0A915AJU6</accession>
<dbReference type="Proteomes" id="UP000887569">
    <property type="component" value="Unplaced"/>
</dbReference>
<evidence type="ECO:0000313" key="1">
    <source>
        <dbReference type="Proteomes" id="UP000887569"/>
    </source>
</evidence>
<keyword evidence="1" id="KW-1185">Reference proteome</keyword>